<comment type="caution">
    <text evidence="1">The sequence shown here is derived from an EMBL/GenBank/DDBJ whole genome shotgun (WGS) entry which is preliminary data.</text>
</comment>
<name>A0ABS5W3I6_9SPHN</name>
<accession>A0ABS5W3I6</accession>
<dbReference type="EMBL" id="JAHFVK010000001">
    <property type="protein sequence ID" value="MBT2134239.1"/>
    <property type="molecule type" value="Genomic_DNA"/>
</dbReference>
<dbReference type="Pfam" id="PF10677">
    <property type="entry name" value="DUF2490"/>
    <property type="match status" value="1"/>
</dbReference>
<protein>
    <submittedName>
        <fullName evidence="1">DUF2490 domain-containing protein</fullName>
    </submittedName>
</protein>
<proteinExistence type="predicted"/>
<sequence>MLRTTAFSVLTLTAAGIIPSDEVHAADEDAQLWLSQSFSVPLAEDDVTGTLDLSQRVRENGNQLLSRGMAEFRLSKEAVVGGGAAYVETFDSTDEFRPHQQLTLTFGMWSFRTRVEERFFEGADRMELRLRQKVTATWPLAKELKGSLAGELLYTARSQTAGDDAHIDQWRATGALTYKLSPQIEGTAGYLIILSPRDGEEDKLSHVAQISLTYRG</sequence>
<organism evidence="1 2">
    <name type="scientific">Croceibacterium selenioxidans</name>
    <dbReference type="NCBI Taxonomy" id="2838833"/>
    <lineage>
        <taxon>Bacteria</taxon>
        <taxon>Pseudomonadati</taxon>
        <taxon>Pseudomonadota</taxon>
        <taxon>Alphaproteobacteria</taxon>
        <taxon>Sphingomonadales</taxon>
        <taxon>Erythrobacteraceae</taxon>
        <taxon>Croceibacterium</taxon>
    </lineage>
</organism>
<gene>
    <name evidence="1" type="ORF">KK137_07845</name>
</gene>
<evidence type="ECO:0000313" key="1">
    <source>
        <dbReference type="EMBL" id="MBT2134239.1"/>
    </source>
</evidence>
<dbReference type="Proteomes" id="UP000811255">
    <property type="component" value="Unassembled WGS sequence"/>
</dbReference>
<dbReference type="InterPro" id="IPR019619">
    <property type="entry name" value="DUF2490"/>
</dbReference>
<evidence type="ECO:0000313" key="2">
    <source>
        <dbReference type="Proteomes" id="UP000811255"/>
    </source>
</evidence>
<dbReference type="RefSeq" id="WP_214535576.1">
    <property type="nucleotide sequence ID" value="NZ_JAHFVK010000001.1"/>
</dbReference>
<keyword evidence="2" id="KW-1185">Reference proteome</keyword>
<reference evidence="1 2" key="1">
    <citation type="submission" date="2021-05" db="EMBL/GenBank/DDBJ databases">
        <title>Croceibacterium sp. LX-88 genome sequence.</title>
        <authorList>
            <person name="Luo X."/>
        </authorList>
    </citation>
    <scope>NUCLEOTIDE SEQUENCE [LARGE SCALE GENOMIC DNA]</scope>
    <source>
        <strain evidence="1 2">LX-88</strain>
    </source>
</reference>